<dbReference type="GeneID" id="77926910"/>
<dbReference type="Proteomes" id="UP001202581">
    <property type="component" value="Segment"/>
</dbReference>
<proteinExistence type="predicted"/>
<protein>
    <submittedName>
        <fullName evidence="1">Uncharacterized protein</fullName>
    </submittedName>
</protein>
<reference evidence="1" key="1">
    <citation type="submission" date="2021-12" db="EMBL/GenBank/DDBJ databases">
        <authorList>
            <person name="Khadka S."/>
            <person name="Uribe D.A."/>
            <person name="Klipsch I.N."/>
            <person name="Rene S.R."/>
            <person name="Jimenez M.L."/>
            <person name="Saini B.K."/>
            <person name="Zugasti M."/>
            <person name="Bullon R.M."/>
            <person name="Sharp C.D."/>
            <person name="Kapinga K.O."/>
            <person name="Warner C.P."/>
            <person name="Sarinana J."/>
            <person name="Jimenez A."/>
            <person name="Layton S.R."/>
            <person name="Nayek S."/>
            <person name="Hughes L.E."/>
            <person name="Garlena R.A."/>
            <person name="Russell D.A."/>
            <person name="Jacobs-Sera D."/>
            <person name="Hatfull G.F."/>
        </authorList>
    </citation>
    <scope>NUCLEOTIDE SEQUENCE</scope>
</reference>
<dbReference type="EMBL" id="OL829978">
    <property type="protein sequence ID" value="UMO76341.1"/>
    <property type="molecule type" value="Genomic_DNA"/>
</dbReference>
<dbReference type="RefSeq" id="YP_010651280.1">
    <property type="nucleotide sequence ID" value="NC_070781.1"/>
</dbReference>
<dbReference type="KEGG" id="vg:77926910"/>
<gene>
    <name evidence="1" type="primary">192</name>
    <name evidence="1" type="ORF">SEA_TOMAS_192</name>
</gene>
<accession>A0AA49BRT2</accession>
<evidence type="ECO:0000313" key="1">
    <source>
        <dbReference type="EMBL" id="UMO76341.1"/>
    </source>
</evidence>
<keyword evidence="2" id="KW-1185">Reference proteome</keyword>
<sequence length="82" mass="9489">MYERIVASDTLTCGACPVVYEGETRDGQPFYFRLRHGVARLVLEDTKEAAVMDAINERDGVCSFEEYKEMFLRLYLEIVMAR</sequence>
<evidence type="ECO:0000313" key="2">
    <source>
        <dbReference type="Proteomes" id="UP001202581"/>
    </source>
</evidence>
<name>A0AA49BRT2_9CAUD</name>
<organism evidence="1 2">
    <name type="scientific">Streptomyces phage Tomas</name>
    <dbReference type="NCBI Taxonomy" id="2914443"/>
    <lineage>
        <taxon>Viruses</taxon>
        <taxon>Duplodnaviria</taxon>
        <taxon>Heunggongvirae</taxon>
        <taxon>Uroviricota</taxon>
        <taxon>Caudoviricetes</taxon>
        <taxon>Stanwilliamsviridae</taxon>
        <taxon>Boydwoodruffvirinae</taxon>
        <taxon>Tomasvirus</taxon>
        <taxon>Tomasvirus tomas</taxon>
    </lineage>
</organism>